<organism evidence="1 2">
    <name type="scientific">Streptomyces xanthochromogenes</name>
    <dbReference type="NCBI Taxonomy" id="67384"/>
    <lineage>
        <taxon>Bacteria</taxon>
        <taxon>Bacillati</taxon>
        <taxon>Actinomycetota</taxon>
        <taxon>Actinomycetes</taxon>
        <taxon>Kitasatosporales</taxon>
        <taxon>Streptomycetaceae</taxon>
        <taxon>Streptomyces</taxon>
    </lineage>
</organism>
<reference evidence="2" key="1">
    <citation type="journal article" date="2019" name="Int. J. Syst. Evol. Microbiol.">
        <title>The Global Catalogue of Microorganisms (GCM) 10K type strain sequencing project: providing services to taxonomists for standard genome sequencing and annotation.</title>
        <authorList>
            <consortium name="The Broad Institute Genomics Platform"/>
            <consortium name="The Broad Institute Genome Sequencing Center for Infectious Disease"/>
            <person name="Wu L."/>
            <person name="Ma J."/>
        </authorList>
    </citation>
    <scope>NUCLEOTIDE SEQUENCE [LARGE SCALE GENOMIC DNA]</scope>
    <source>
        <strain evidence="2">JCM 4594</strain>
    </source>
</reference>
<sequence length="55" mass="6105">MVYPFVAVAADRPVPEVVCHVVMETRPTPSRRPSKGFERAWDSVLVPAWAPDRGA</sequence>
<protein>
    <submittedName>
        <fullName evidence="1">Uncharacterized protein</fullName>
    </submittedName>
</protein>
<comment type="caution">
    <text evidence="1">The sequence shown here is derived from an EMBL/GenBank/DDBJ whole genome shotgun (WGS) entry which is preliminary data.</text>
</comment>
<accession>A0ABQ2ZJD9</accession>
<proteinExistence type="predicted"/>
<evidence type="ECO:0000313" key="2">
    <source>
        <dbReference type="Proteomes" id="UP000600946"/>
    </source>
</evidence>
<name>A0ABQ2ZJD9_9ACTN</name>
<evidence type="ECO:0000313" key="1">
    <source>
        <dbReference type="EMBL" id="GGY14866.1"/>
    </source>
</evidence>
<dbReference type="Proteomes" id="UP000600946">
    <property type="component" value="Unassembled WGS sequence"/>
</dbReference>
<dbReference type="EMBL" id="BMUU01000001">
    <property type="protein sequence ID" value="GGY14866.1"/>
    <property type="molecule type" value="Genomic_DNA"/>
</dbReference>
<keyword evidence="2" id="KW-1185">Reference proteome</keyword>
<gene>
    <name evidence="1" type="ORF">GCM10010326_03000</name>
</gene>